<sequence>MSTRIVTAAAFALIFAPPAFADCNQELKALEPNIVSAGTGASPSESGMPGTKHQEEVLAGKQKSAEPETTGSAAAAVQSTSPHQEQVTSKSSTQSAEHANQLMAEARKMSVAGDEQGCMKKAAELKDVLGIK</sequence>
<comment type="caution">
    <text evidence="3">The sequence shown here is derived from an EMBL/GenBank/DDBJ whole genome shotgun (WGS) entry which is preliminary data.</text>
</comment>
<feature type="compositionally biased region" description="Polar residues" evidence="1">
    <location>
        <begin position="67"/>
        <end position="98"/>
    </location>
</feature>
<accession>A0A0R3M1U9</accession>
<dbReference type="OrthoDB" id="8283046at2"/>
<keyword evidence="2" id="KW-0732">Signal</keyword>
<evidence type="ECO:0000313" key="3">
    <source>
        <dbReference type="EMBL" id="KRR13502.1"/>
    </source>
</evidence>
<dbReference type="Proteomes" id="UP000051913">
    <property type="component" value="Unassembled WGS sequence"/>
</dbReference>
<reference evidence="3 4" key="1">
    <citation type="submission" date="2014-03" db="EMBL/GenBank/DDBJ databases">
        <title>Bradyrhizobium valentinum sp. nov., isolated from effective nodules of Lupinus mariae-josephae, a lupine endemic of basic-lime soils in Eastern Spain.</title>
        <authorList>
            <person name="Duran D."/>
            <person name="Rey L."/>
            <person name="Navarro A."/>
            <person name="Busquets A."/>
            <person name="Imperial J."/>
            <person name="Ruiz-Argueso T."/>
        </authorList>
    </citation>
    <scope>NUCLEOTIDE SEQUENCE [LARGE SCALE GENOMIC DNA]</scope>
    <source>
        <strain evidence="3 4">LmjM3</strain>
    </source>
</reference>
<dbReference type="AlphaFoldDB" id="A0A0R3M1U9"/>
<organism evidence="3 4">
    <name type="scientific">Bradyrhizobium valentinum</name>
    <dbReference type="NCBI Taxonomy" id="1518501"/>
    <lineage>
        <taxon>Bacteria</taxon>
        <taxon>Pseudomonadati</taxon>
        <taxon>Pseudomonadota</taxon>
        <taxon>Alphaproteobacteria</taxon>
        <taxon>Hyphomicrobiales</taxon>
        <taxon>Nitrobacteraceae</taxon>
        <taxon>Bradyrhizobium</taxon>
    </lineage>
</organism>
<protein>
    <submittedName>
        <fullName evidence="3">Uncharacterized protein</fullName>
    </submittedName>
</protein>
<gene>
    <name evidence="3" type="ORF">CP49_37770</name>
</gene>
<feature type="compositionally biased region" description="Basic and acidic residues" evidence="1">
    <location>
        <begin position="52"/>
        <end position="66"/>
    </location>
</feature>
<dbReference type="RefSeq" id="WP_057848646.1">
    <property type="nucleotide sequence ID" value="NZ_LLXX01000019.1"/>
</dbReference>
<evidence type="ECO:0000256" key="2">
    <source>
        <dbReference type="SAM" id="SignalP"/>
    </source>
</evidence>
<proteinExistence type="predicted"/>
<name>A0A0R3M1U9_9BRAD</name>
<evidence type="ECO:0000256" key="1">
    <source>
        <dbReference type="SAM" id="MobiDB-lite"/>
    </source>
</evidence>
<keyword evidence="4" id="KW-1185">Reference proteome</keyword>
<feature type="region of interest" description="Disordered" evidence="1">
    <location>
        <begin position="36"/>
        <end position="114"/>
    </location>
</feature>
<dbReference type="EMBL" id="LLXX01000019">
    <property type="protein sequence ID" value="KRR13502.1"/>
    <property type="molecule type" value="Genomic_DNA"/>
</dbReference>
<feature type="signal peptide" evidence="2">
    <location>
        <begin position="1"/>
        <end position="21"/>
    </location>
</feature>
<dbReference type="STRING" id="1518501.CQ10_02815"/>
<evidence type="ECO:0000313" key="4">
    <source>
        <dbReference type="Proteomes" id="UP000051913"/>
    </source>
</evidence>
<feature type="chain" id="PRO_5009797212" evidence="2">
    <location>
        <begin position="22"/>
        <end position="132"/>
    </location>
</feature>